<dbReference type="PROSITE" id="PS50048">
    <property type="entry name" value="ZN2_CY6_FUNGAL_2"/>
    <property type="match status" value="1"/>
</dbReference>
<dbReference type="Proteomes" id="UP000016933">
    <property type="component" value="Unassembled WGS sequence"/>
</dbReference>
<feature type="compositionally biased region" description="Polar residues" evidence="8">
    <location>
        <begin position="710"/>
        <end position="738"/>
    </location>
</feature>
<evidence type="ECO:0000256" key="6">
    <source>
        <dbReference type="ARBA" id="ARBA00023163"/>
    </source>
</evidence>
<feature type="domain" description="Zn(2)-C6 fungal-type" evidence="9">
    <location>
        <begin position="36"/>
        <end position="69"/>
    </location>
</feature>
<feature type="compositionally biased region" description="Polar residues" evidence="8">
    <location>
        <begin position="823"/>
        <end position="840"/>
    </location>
</feature>
<dbReference type="GO" id="GO:0008270">
    <property type="term" value="F:zinc ion binding"/>
    <property type="evidence" value="ECO:0007669"/>
    <property type="project" value="InterPro"/>
</dbReference>
<evidence type="ECO:0000256" key="8">
    <source>
        <dbReference type="SAM" id="MobiDB-lite"/>
    </source>
</evidence>
<evidence type="ECO:0000256" key="4">
    <source>
        <dbReference type="ARBA" id="ARBA00023015"/>
    </source>
</evidence>
<dbReference type="CDD" id="cd12148">
    <property type="entry name" value="fungal_TF_MHR"/>
    <property type="match status" value="1"/>
</dbReference>
<keyword evidence="5" id="KW-0238">DNA-binding</keyword>
<dbReference type="Pfam" id="PF04082">
    <property type="entry name" value="Fungal_trans"/>
    <property type="match status" value="1"/>
</dbReference>
<dbReference type="Gene3D" id="4.10.240.10">
    <property type="entry name" value="Zn(2)-C6 fungal-type DNA-binding domain"/>
    <property type="match status" value="1"/>
</dbReference>
<feature type="compositionally biased region" description="Low complexity" evidence="8">
    <location>
        <begin position="696"/>
        <end position="705"/>
    </location>
</feature>
<dbReference type="GO" id="GO:0006351">
    <property type="term" value="P:DNA-templated transcription"/>
    <property type="evidence" value="ECO:0007669"/>
    <property type="project" value="InterPro"/>
</dbReference>
<name>N1PBG7_DOTSN</name>
<dbReference type="InterPro" id="IPR007219">
    <property type="entry name" value="XnlR_reg_dom"/>
</dbReference>
<keyword evidence="6" id="KW-0804">Transcription</keyword>
<feature type="region of interest" description="Disordered" evidence="8">
    <location>
        <begin position="884"/>
        <end position="909"/>
    </location>
</feature>
<dbReference type="SUPFAM" id="SSF57701">
    <property type="entry name" value="Zn2/Cys6 DNA-binding domain"/>
    <property type="match status" value="1"/>
</dbReference>
<feature type="compositionally biased region" description="Polar residues" evidence="8">
    <location>
        <begin position="898"/>
        <end position="909"/>
    </location>
</feature>
<comment type="subcellular location">
    <subcellularLocation>
        <location evidence="1">Nucleus</location>
    </subcellularLocation>
</comment>
<dbReference type="HOGENOM" id="CLU_009617_1_0_1"/>
<protein>
    <recommendedName>
        <fullName evidence="9">Zn(2)-C6 fungal-type domain-containing protein</fullName>
    </recommendedName>
</protein>
<dbReference type="AlphaFoldDB" id="N1PBG7"/>
<feature type="region of interest" description="Disordered" evidence="8">
    <location>
        <begin position="183"/>
        <end position="208"/>
    </location>
</feature>
<evidence type="ECO:0000256" key="7">
    <source>
        <dbReference type="ARBA" id="ARBA00023242"/>
    </source>
</evidence>
<dbReference type="CDD" id="cd00067">
    <property type="entry name" value="GAL4"/>
    <property type="match status" value="1"/>
</dbReference>
<dbReference type="OrthoDB" id="2283631at2759"/>
<dbReference type="InterPro" id="IPR036864">
    <property type="entry name" value="Zn2-C6_fun-type_DNA-bd_sf"/>
</dbReference>
<feature type="compositionally biased region" description="Polar residues" evidence="8">
    <location>
        <begin position="183"/>
        <end position="203"/>
    </location>
</feature>
<evidence type="ECO:0000313" key="11">
    <source>
        <dbReference type="Proteomes" id="UP000016933"/>
    </source>
</evidence>
<dbReference type="PANTHER" id="PTHR31313">
    <property type="entry name" value="TY1 ENHANCER ACTIVATOR"/>
    <property type="match status" value="1"/>
</dbReference>
<dbReference type="InterPro" id="IPR051615">
    <property type="entry name" value="Transcr_Regulatory_Elem"/>
</dbReference>
<feature type="region of interest" description="Disordered" evidence="8">
    <location>
        <begin position="674"/>
        <end position="760"/>
    </location>
</feature>
<evidence type="ECO:0000256" key="1">
    <source>
        <dbReference type="ARBA" id="ARBA00004123"/>
    </source>
</evidence>
<keyword evidence="2" id="KW-0479">Metal-binding</keyword>
<feature type="compositionally biased region" description="Polar residues" evidence="8">
    <location>
        <begin position="749"/>
        <end position="760"/>
    </location>
</feature>
<reference evidence="11" key="1">
    <citation type="journal article" date="2012" name="PLoS Genet.">
        <title>The genomes of the fungal plant pathogens Cladosporium fulvum and Dothistroma septosporum reveal adaptation to different hosts and lifestyles but also signatures of common ancestry.</title>
        <authorList>
            <person name="de Wit P.J.G.M."/>
            <person name="van der Burgt A."/>
            <person name="Oekmen B."/>
            <person name="Stergiopoulos I."/>
            <person name="Abd-Elsalam K.A."/>
            <person name="Aerts A.L."/>
            <person name="Bahkali A.H."/>
            <person name="Beenen H.G."/>
            <person name="Chettri P."/>
            <person name="Cox M.P."/>
            <person name="Datema E."/>
            <person name="de Vries R.P."/>
            <person name="Dhillon B."/>
            <person name="Ganley A.R."/>
            <person name="Griffiths S.A."/>
            <person name="Guo Y."/>
            <person name="Hamelin R.C."/>
            <person name="Henrissat B."/>
            <person name="Kabir M.S."/>
            <person name="Jashni M.K."/>
            <person name="Kema G."/>
            <person name="Klaubauf S."/>
            <person name="Lapidus A."/>
            <person name="Levasseur A."/>
            <person name="Lindquist E."/>
            <person name="Mehrabi R."/>
            <person name="Ohm R.A."/>
            <person name="Owen T.J."/>
            <person name="Salamov A."/>
            <person name="Schwelm A."/>
            <person name="Schijlen E."/>
            <person name="Sun H."/>
            <person name="van den Burg H.A."/>
            <person name="van Ham R.C.H.J."/>
            <person name="Zhang S."/>
            <person name="Goodwin S.B."/>
            <person name="Grigoriev I.V."/>
            <person name="Collemare J."/>
            <person name="Bradshaw R.E."/>
        </authorList>
    </citation>
    <scope>NUCLEOTIDE SEQUENCE [LARGE SCALE GENOMIC DNA]</scope>
    <source>
        <strain evidence="11">NZE10 / CBS 128990</strain>
    </source>
</reference>
<dbReference type="PROSITE" id="PS00463">
    <property type="entry name" value="ZN2_CY6_FUNGAL_1"/>
    <property type="match status" value="1"/>
</dbReference>
<dbReference type="STRING" id="675120.N1PBG7"/>
<keyword evidence="7" id="KW-0539">Nucleus</keyword>
<dbReference type="Pfam" id="PF00172">
    <property type="entry name" value="Zn_clus"/>
    <property type="match status" value="1"/>
</dbReference>
<reference evidence="10 11" key="2">
    <citation type="journal article" date="2012" name="PLoS Pathog.">
        <title>Diverse lifestyles and strategies of plant pathogenesis encoded in the genomes of eighteen Dothideomycetes fungi.</title>
        <authorList>
            <person name="Ohm R.A."/>
            <person name="Feau N."/>
            <person name="Henrissat B."/>
            <person name="Schoch C.L."/>
            <person name="Horwitz B.A."/>
            <person name="Barry K.W."/>
            <person name="Condon B.J."/>
            <person name="Copeland A.C."/>
            <person name="Dhillon B."/>
            <person name="Glaser F."/>
            <person name="Hesse C.N."/>
            <person name="Kosti I."/>
            <person name="LaButti K."/>
            <person name="Lindquist E.A."/>
            <person name="Lucas S."/>
            <person name="Salamov A.A."/>
            <person name="Bradshaw R.E."/>
            <person name="Ciuffetti L."/>
            <person name="Hamelin R.C."/>
            <person name="Kema G.H.J."/>
            <person name="Lawrence C."/>
            <person name="Scott J.A."/>
            <person name="Spatafora J.W."/>
            <person name="Turgeon B.G."/>
            <person name="de Wit P.J.G.M."/>
            <person name="Zhong S."/>
            <person name="Goodwin S.B."/>
            <person name="Grigoriev I.V."/>
        </authorList>
    </citation>
    <scope>NUCLEOTIDE SEQUENCE [LARGE SCALE GENOMIC DNA]</scope>
    <source>
        <strain evidence="11">NZE10 / CBS 128990</strain>
    </source>
</reference>
<evidence type="ECO:0000256" key="5">
    <source>
        <dbReference type="ARBA" id="ARBA00023125"/>
    </source>
</evidence>
<evidence type="ECO:0000256" key="3">
    <source>
        <dbReference type="ARBA" id="ARBA00022833"/>
    </source>
</evidence>
<proteinExistence type="predicted"/>
<accession>N1PBG7</accession>
<evidence type="ECO:0000259" key="9">
    <source>
        <dbReference type="PROSITE" id="PS50048"/>
    </source>
</evidence>
<keyword evidence="4" id="KW-0805">Transcription regulation</keyword>
<dbReference type="SMART" id="SM00066">
    <property type="entry name" value="GAL4"/>
    <property type="match status" value="1"/>
</dbReference>
<evidence type="ECO:0000313" key="10">
    <source>
        <dbReference type="EMBL" id="EME38277.1"/>
    </source>
</evidence>
<dbReference type="GO" id="GO:0000981">
    <property type="term" value="F:DNA-binding transcription factor activity, RNA polymerase II-specific"/>
    <property type="evidence" value="ECO:0007669"/>
    <property type="project" value="InterPro"/>
</dbReference>
<dbReference type="eggNOG" id="ENOG502QVF9">
    <property type="taxonomic scope" value="Eukaryota"/>
</dbReference>
<keyword evidence="11" id="KW-1185">Reference proteome</keyword>
<organism evidence="10 11">
    <name type="scientific">Dothistroma septosporum (strain NZE10 / CBS 128990)</name>
    <name type="common">Red band needle blight fungus</name>
    <name type="synonym">Mycosphaerella pini</name>
    <dbReference type="NCBI Taxonomy" id="675120"/>
    <lineage>
        <taxon>Eukaryota</taxon>
        <taxon>Fungi</taxon>
        <taxon>Dikarya</taxon>
        <taxon>Ascomycota</taxon>
        <taxon>Pezizomycotina</taxon>
        <taxon>Dothideomycetes</taxon>
        <taxon>Dothideomycetidae</taxon>
        <taxon>Mycosphaerellales</taxon>
        <taxon>Mycosphaerellaceae</taxon>
        <taxon>Dothistroma</taxon>
    </lineage>
</organism>
<evidence type="ECO:0000256" key="2">
    <source>
        <dbReference type="ARBA" id="ARBA00022723"/>
    </source>
</evidence>
<keyword evidence="3" id="KW-0862">Zinc</keyword>
<dbReference type="OMA" id="PSHFIGN"/>
<gene>
    <name evidence="10" type="ORF">DOTSEDRAFT_181357</name>
</gene>
<dbReference type="GO" id="GO:0005634">
    <property type="term" value="C:nucleus"/>
    <property type="evidence" value="ECO:0007669"/>
    <property type="project" value="UniProtKB-SubCell"/>
</dbReference>
<dbReference type="EMBL" id="KB446547">
    <property type="protein sequence ID" value="EME38277.1"/>
    <property type="molecule type" value="Genomic_DNA"/>
</dbReference>
<dbReference type="InterPro" id="IPR001138">
    <property type="entry name" value="Zn2Cys6_DnaBD"/>
</dbReference>
<dbReference type="PANTHER" id="PTHR31313:SF79">
    <property type="entry name" value="C6 FINGER DOMAIN-CONTAINING PROTEIN"/>
    <property type="match status" value="1"/>
</dbReference>
<feature type="region of interest" description="Disordered" evidence="8">
    <location>
        <begin position="805"/>
        <end position="840"/>
    </location>
</feature>
<sequence length="909" mass="101538">MEHAPTGPVPPVTGHTKQYVFVDEYNRHKRLKVMRACDGCRKRKIRCDGALQNGPWPCGACVRLKLKCVPPTLDQDDDQDAPGGLPGQTTFSFQNTTFPSTSPVAVKGNGFLPQPPTIHGWPTSTPAPTMTPTTTSAPSLPHDFDPAGYSYNQQTYHQQPAPRLDPAYGDDAYFNSASVQYQSGYQPPSLTHTQTVDSRSSSGDPEEIDAGVQQLSAQMGDLQIDITSAAPYITNQKIAPDAPAIGEEVEVALPQSVYTDSTVRIPPEMMPDERQAMDYFGYFFEHVHPYVPVLHRASFYRQWRTSRASISPLLLEGIFACVTRYSAPIAESRKWLALASRHEESFKDVPRLSTIQAMIILMKARESISKRGYYYRSWMAVKYMTTMGFDLSLHEHIDKHRGENSCGLDRQDCIVRTRVWQTLFILEILVGAPQGRTDFAVDAETVQLSPPLSASDIDAYEHKTSRRSTFMAQNVANIKQSNLLWQHMRRYKKDWALDPVWTRHNEDLPNWLRDLPADFQLHFPDDGSPPRLNGDHFTANFHCYHHLVVIMHHRPQLQMLLEKRDPSFKTQLDICLAAASHICRIQEALYRDFGFHGLHFMSRGVNFTIYCVLTCTMLHLAAITSPDPVMNSQARLYFTRHMRVLEHCLASSTQEMQVQINALREAFSADTTQPFELKPTLGLRSPTMGDHPTPPSTNSGPTSAPIPSHQPWSSLDAASSKTLTPSTEYGQPLDNVSNHGMAPRPTMPHHSSSYDLSTHGTYAAPHLQPVTSAQQMGYSLEPVLSNEQHTPIWDPSSIFNNWNTAFGGAQAPSQPSPPDPRTMQPTSAPMLPNQTSPINSHAIYGSQQLPVNASSAVPDAPPPMPTVTPVMWQDAFTSAYVSGHGQKRYREASVDHSAYSQYPNNKRRG</sequence>
<dbReference type="GO" id="GO:0003677">
    <property type="term" value="F:DNA binding"/>
    <property type="evidence" value="ECO:0007669"/>
    <property type="project" value="UniProtKB-KW"/>
</dbReference>